<evidence type="ECO:0000313" key="7">
    <source>
        <dbReference type="Proteomes" id="UP000198896"/>
    </source>
</evidence>
<proteinExistence type="inferred from homology"/>
<dbReference type="PANTHER" id="PTHR41286">
    <property type="entry name" value="HNH NUCLEASE YAJD-RELATED"/>
    <property type="match status" value="1"/>
</dbReference>
<dbReference type="GO" id="GO:0016787">
    <property type="term" value="F:hydrolase activity"/>
    <property type="evidence" value="ECO:0007669"/>
    <property type="project" value="UniProtKB-KW"/>
</dbReference>
<reference evidence="6 7" key="1">
    <citation type="submission" date="2016-10" db="EMBL/GenBank/DDBJ databases">
        <authorList>
            <person name="de Groot N.N."/>
        </authorList>
    </citation>
    <scope>NUCLEOTIDE SEQUENCE [LARGE SCALE GENOMIC DNA]</scope>
    <source>
        <strain evidence="6 7">DSM 9236</strain>
    </source>
</reference>
<name>A0A1I2BZ45_9FIRM</name>
<keyword evidence="2" id="KW-0378">Hydrolase</keyword>
<dbReference type="STRING" id="1123323.SAMN05216245_11040"/>
<dbReference type="EMBL" id="FONL01000010">
    <property type="protein sequence ID" value="SFE60580.1"/>
    <property type="molecule type" value="Genomic_DNA"/>
</dbReference>
<keyword evidence="7" id="KW-1185">Reference proteome</keyword>
<dbReference type="InterPro" id="IPR002711">
    <property type="entry name" value="HNH"/>
</dbReference>
<comment type="similarity">
    <text evidence="3">Belongs to the HNH nuclease family.</text>
</comment>
<dbReference type="PANTHER" id="PTHR41286:SF1">
    <property type="entry name" value="HNH NUCLEASE YAJD-RELATED"/>
    <property type="match status" value="1"/>
</dbReference>
<dbReference type="InterPro" id="IPR003615">
    <property type="entry name" value="HNH_nuc"/>
</dbReference>
<dbReference type="AlphaFoldDB" id="A0A1I2BZ45"/>
<sequence length="126" mass="14764">MPRKPKHPCRYPGCPRLTDERYCEEHRKLESRRYEKYGRDPVAKRRYGSAWQKIRARFLAAHPLCEQCRKEGRLTVATEVHHILPLGHGGTNDEENLMALCKPCHSRISVEMGDRFRKYRGKCSGI</sequence>
<evidence type="ECO:0000256" key="1">
    <source>
        <dbReference type="ARBA" id="ARBA00022722"/>
    </source>
</evidence>
<dbReference type="GO" id="GO:0008270">
    <property type="term" value="F:zinc ion binding"/>
    <property type="evidence" value="ECO:0007669"/>
    <property type="project" value="InterPro"/>
</dbReference>
<dbReference type="SMART" id="SM00507">
    <property type="entry name" value="HNHc"/>
    <property type="match status" value="1"/>
</dbReference>
<dbReference type="OrthoDB" id="9779761at2"/>
<dbReference type="RefSeq" id="WP_093913702.1">
    <property type="nucleotide sequence ID" value="NZ_FONL01000010.1"/>
</dbReference>
<dbReference type="GO" id="GO:0005829">
    <property type="term" value="C:cytosol"/>
    <property type="evidence" value="ECO:0007669"/>
    <property type="project" value="TreeGrafter"/>
</dbReference>
<feature type="domain" description="HNH nuclease" evidence="5">
    <location>
        <begin position="53"/>
        <end position="106"/>
    </location>
</feature>
<accession>A0A1I2BZ45</accession>
<dbReference type="CDD" id="cd00085">
    <property type="entry name" value="HNHc"/>
    <property type="match status" value="1"/>
</dbReference>
<dbReference type="Proteomes" id="UP000198896">
    <property type="component" value="Unassembled WGS sequence"/>
</dbReference>
<gene>
    <name evidence="6" type="ORF">SAMN05216245_11040</name>
</gene>
<evidence type="ECO:0000256" key="4">
    <source>
        <dbReference type="ARBA" id="ARBA00040194"/>
    </source>
</evidence>
<keyword evidence="1" id="KW-0540">Nuclease</keyword>
<organism evidence="6 7">
    <name type="scientific">Succiniclasticum ruminis DSM 9236</name>
    <dbReference type="NCBI Taxonomy" id="1123323"/>
    <lineage>
        <taxon>Bacteria</taxon>
        <taxon>Bacillati</taxon>
        <taxon>Bacillota</taxon>
        <taxon>Negativicutes</taxon>
        <taxon>Acidaminococcales</taxon>
        <taxon>Acidaminococcaceae</taxon>
        <taxon>Succiniclasticum</taxon>
    </lineage>
</organism>
<evidence type="ECO:0000256" key="3">
    <source>
        <dbReference type="ARBA" id="ARBA00038412"/>
    </source>
</evidence>
<dbReference type="Gene3D" id="1.10.30.50">
    <property type="match status" value="1"/>
</dbReference>
<dbReference type="Pfam" id="PF01844">
    <property type="entry name" value="HNH"/>
    <property type="match status" value="1"/>
</dbReference>
<dbReference type="GO" id="GO:0003676">
    <property type="term" value="F:nucleic acid binding"/>
    <property type="evidence" value="ECO:0007669"/>
    <property type="project" value="InterPro"/>
</dbReference>
<protein>
    <recommendedName>
        <fullName evidence="4">Putative HNH nuclease YajD</fullName>
    </recommendedName>
</protein>
<dbReference type="GO" id="GO:0004519">
    <property type="term" value="F:endonuclease activity"/>
    <property type="evidence" value="ECO:0007669"/>
    <property type="project" value="InterPro"/>
</dbReference>
<evidence type="ECO:0000313" key="6">
    <source>
        <dbReference type="EMBL" id="SFE60580.1"/>
    </source>
</evidence>
<evidence type="ECO:0000256" key="2">
    <source>
        <dbReference type="ARBA" id="ARBA00022801"/>
    </source>
</evidence>
<evidence type="ECO:0000259" key="5">
    <source>
        <dbReference type="SMART" id="SM00507"/>
    </source>
</evidence>